<dbReference type="PATRIC" id="fig|36807.3.peg.216"/>
<gene>
    <name evidence="4" type="ORF">Mlaev_00211</name>
</gene>
<protein>
    <submittedName>
        <fullName evidence="4">Uncharacterized protein</fullName>
    </submittedName>
</protein>
<evidence type="ECO:0000313" key="4">
    <source>
        <dbReference type="EMBL" id="KXZ61761.1"/>
    </source>
</evidence>
<reference evidence="4 5" key="1">
    <citation type="submission" date="2016-01" db="EMBL/GenBank/DDBJ databases">
        <title>Draft genome sequences of Microbacterium laevaniformans LCDC 91-0039 and the type strain of Microbacterium hominis LCDC 84-209.</title>
        <authorList>
            <person name="Bernier A.-M."/>
            <person name="Bernard K."/>
        </authorList>
    </citation>
    <scope>NUCLEOTIDE SEQUENCE [LARGE SCALE GENOMIC DNA]</scope>
    <source>
        <strain evidence="4 5">LCDC 91-0039</strain>
    </source>
</reference>
<dbReference type="RefSeq" id="WP_197461858.1">
    <property type="nucleotide sequence ID" value="NZ_LRAD01000009.1"/>
</dbReference>
<keyword evidence="3" id="KW-0472">Membrane</keyword>
<keyword evidence="3" id="KW-0812">Transmembrane</keyword>
<organism evidence="4 5">
    <name type="scientific">Microbacterium laevaniformans</name>
    <dbReference type="NCBI Taxonomy" id="36807"/>
    <lineage>
        <taxon>Bacteria</taxon>
        <taxon>Bacillati</taxon>
        <taxon>Actinomycetota</taxon>
        <taxon>Actinomycetes</taxon>
        <taxon>Micrococcales</taxon>
        <taxon>Microbacteriaceae</taxon>
        <taxon>Microbacterium</taxon>
    </lineage>
</organism>
<feature type="coiled-coil region" evidence="1">
    <location>
        <begin position="42"/>
        <end position="76"/>
    </location>
</feature>
<dbReference type="AlphaFoldDB" id="A0A150HI83"/>
<evidence type="ECO:0000256" key="2">
    <source>
        <dbReference type="SAM" id="MobiDB-lite"/>
    </source>
</evidence>
<feature type="compositionally biased region" description="Low complexity" evidence="2">
    <location>
        <begin position="276"/>
        <end position="294"/>
    </location>
</feature>
<keyword evidence="3" id="KW-1133">Transmembrane helix</keyword>
<dbReference type="Proteomes" id="UP000075357">
    <property type="component" value="Unassembled WGS sequence"/>
</dbReference>
<feature type="transmembrane region" description="Helical" evidence="3">
    <location>
        <begin position="12"/>
        <end position="29"/>
    </location>
</feature>
<feature type="region of interest" description="Disordered" evidence="2">
    <location>
        <begin position="276"/>
        <end position="319"/>
    </location>
</feature>
<evidence type="ECO:0000313" key="5">
    <source>
        <dbReference type="Proteomes" id="UP000075357"/>
    </source>
</evidence>
<accession>A0A150HI83</accession>
<comment type="caution">
    <text evidence="4">The sequence shown here is derived from an EMBL/GenBank/DDBJ whole genome shotgun (WGS) entry which is preliminary data.</text>
</comment>
<dbReference type="STRING" id="36807.Mlaev_00211"/>
<name>A0A150HI83_9MICO</name>
<evidence type="ECO:0000256" key="3">
    <source>
        <dbReference type="SAM" id="Phobius"/>
    </source>
</evidence>
<keyword evidence="1" id="KW-0175">Coiled coil</keyword>
<feature type="region of interest" description="Disordered" evidence="2">
    <location>
        <begin position="224"/>
        <end position="245"/>
    </location>
</feature>
<evidence type="ECO:0000256" key="1">
    <source>
        <dbReference type="SAM" id="Coils"/>
    </source>
</evidence>
<dbReference type="EMBL" id="LRAD01000009">
    <property type="protein sequence ID" value="KXZ61761.1"/>
    <property type="molecule type" value="Genomic_DNA"/>
</dbReference>
<proteinExistence type="predicted"/>
<keyword evidence="5" id="KW-1185">Reference proteome</keyword>
<sequence length="319" mass="33900">MDPLWATIAEFWWIGPATIGTGTLGWLGLRRERRERRRRIELDAARLELRTAKRDAATARAAVRVARAELDRLQAERTTGRASAAEVAAARRELDRATDDVRVAAATARSRRAHVSAARAALPPAGDDAHLPLARVMGAHDEIIARWMTYETDPARLIAFPAMTDARQPATAAFLAADQVARQHRPASAHARVAPARFTAYRDAVAAAGRAFAVAEAEAWRQARAAGDAPARPQPGDPDAASTGAPVREQWTIIAQSLTQTALARRTEALARVVAARASPATRTTASSGTATGAGAAGGPDADGDDGRHVWPVPGRPRA</sequence>